<protein>
    <submittedName>
        <fullName evidence="5">FtsK/SpoIIIE domain-containing protein</fullName>
    </submittedName>
</protein>
<evidence type="ECO:0000256" key="2">
    <source>
        <dbReference type="ARBA" id="ARBA00022840"/>
    </source>
</evidence>
<dbReference type="GO" id="GO:0005524">
    <property type="term" value="F:ATP binding"/>
    <property type="evidence" value="ECO:0007669"/>
    <property type="project" value="UniProtKB-UniRule"/>
</dbReference>
<dbReference type="EMBL" id="JAVRAF010000007">
    <property type="protein sequence ID" value="MDX8304363.1"/>
    <property type="molecule type" value="Genomic_DNA"/>
</dbReference>
<keyword evidence="1 3" id="KW-0547">Nucleotide-binding</keyword>
<proteinExistence type="predicted"/>
<dbReference type="PANTHER" id="PTHR22683">
    <property type="entry name" value="SPORULATION PROTEIN RELATED"/>
    <property type="match status" value="1"/>
</dbReference>
<evidence type="ECO:0000259" key="4">
    <source>
        <dbReference type="PROSITE" id="PS50901"/>
    </source>
</evidence>
<dbReference type="InterPro" id="IPR002543">
    <property type="entry name" value="FtsK_dom"/>
</dbReference>
<accession>A0AAW9FLH4</accession>
<evidence type="ECO:0000256" key="3">
    <source>
        <dbReference type="PROSITE-ProRule" id="PRU00289"/>
    </source>
</evidence>
<dbReference type="Pfam" id="PF01580">
    <property type="entry name" value="FtsK_SpoIIIE"/>
    <property type="match status" value="1"/>
</dbReference>
<organism evidence="5">
    <name type="scientific">Agrobacterium rosae</name>
    <dbReference type="NCBI Taxonomy" id="1972867"/>
    <lineage>
        <taxon>Bacteria</taxon>
        <taxon>Pseudomonadati</taxon>
        <taxon>Pseudomonadota</taxon>
        <taxon>Alphaproteobacteria</taxon>
        <taxon>Hyphomicrobiales</taxon>
        <taxon>Rhizobiaceae</taxon>
        <taxon>Rhizobium/Agrobacterium group</taxon>
        <taxon>Agrobacterium</taxon>
    </lineage>
</organism>
<dbReference type="Gene3D" id="3.40.50.300">
    <property type="entry name" value="P-loop containing nucleotide triphosphate hydrolases"/>
    <property type="match status" value="1"/>
</dbReference>
<dbReference type="SUPFAM" id="SSF52540">
    <property type="entry name" value="P-loop containing nucleoside triphosphate hydrolases"/>
    <property type="match status" value="1"/>
</dbReference>
<gene>
    <name evidence="5" type="ORF">RMR22_19050</name>
</gene>
<evidence type="ECO:0000256" key="1">
    <source>
        <dbReference type="ARBA" id="ARBA00022741"/>
    </source>
</evidence>
<dbReference type="CDD" id="cd01127">
    <property type="entry name" value="TrwB_TraG_TraD_VirD4"/>
    <property type="match status" value="1"/>
</dbReference>
<dbReference type="InterPro" id="IPR050206">
    <property type="entry name" value="FtsK/SpoIIIE/SftA"/>
</dbReference>
<sequence>MLTRNAVLIDGLPLLFALGASLPALRLPRDTCYFNSVKEKVRTHTSAWKTHFSALQKRRAGLILKQTPSQLLLSEDDLNKAFTKIKDSIPEAHHPVVERFIAAPSGWNIQAADLVECEWEEIKPLFDGLSREPFNLGQATIDHYASIGTTFLTDEDPDYLNRLIGRRTTEPEDEDVAFYESHRDELKDDRKLKSAWDRFIYGRPIETTDFLAGLTRTLEPLFNREELGGSRKLRIRCERATRRDLRDLNVEAGSFFAHRYAGLKRLFGANVEWDVGELFDFPTLVETWRGAGKGALNRSTARPALQLKFALELETQSPKGSQTYSAQLIWKYNPNDVSSQLPADWERLTQHPFIACRASREFSTGRERSRGVDLSNVKTFVPAYDRNRGSFVPVYKPERDLAILWRANLRSCAEQHTMGSEKARLLTAAFDDFEAAYTKVIRDYVEVGFGAQASMDQLAAFSILLDAVTIHAKGDRNRELLLKPLLQIGVVPIEGGTPAAVVAPWHPLRLGAMWRKARLVSDLLRQLLSAEEVVFGDTRLFFRDLAHDLAHPLYPEVVPSWIENSPALLTVSDFVQDYSLHEPPVSDPDQNDETNESPVEGSACVLDLVRRYLSLHPHERANMSVVLFNCDSARLPQAVVERIGSVQDDDEDVRCQILLRHVDSARLRDVYRSILGAETSADTYSASEATEDFMARLRISVIADQAPPPDPKDGCPYDIVFSQDVISRHARIEWYLEPSQPADFETLLPSRWSRRRSAAADDLKSAVYLCCPVQSSHGWAYLTAMSTLFRGDRQEDDTRRLLPARQLDFRDARTSRIFQETHDLGNWVVNYDELLDRRQLMNQDVRVIRYKQSATQGRNLIISSRAPLGLLRSMILHRLRSLGLDISETDMRGLADRLIEDANDISGDIVLRAAKRGESASELLGVVLSRWLIRSQLKKEDPVGWYFLDDYAAWMGQREEQLADLLAISPYMTDAGGLRITLAVSEAKYIELNSVASKKKESQKQLRDTMRRIQEAVFADPQRLDRDSWLARLADLMLDGIRVPAASGIDLGAWRRAMREGKCEMNIVGYSHVFVPTASDGGDVTDMAEVAGIANGYQEIYGRPALKSLLHAYWRGENPHTYRRSLGADHLDLEPSWKRPGAGMAIEPASKTGRRASGHAAADQVSIPSPAPLPAVPEPIPAAVEDASRIDATSGWAFPNIASLIKPSAKSVGDEQLEAAWLKQVSMATKSALQQFQLQAKLIEAAATPNSALLRFAGSASLTVDQVSKKRSELLTTFGLNIISIRPEPGAVVLAVERPTRKIIGIADLWSRWHPDPARNGNQDLLIGVREKDGELLFLSPGRDHAPHTLIAGSTGSGKSVLMQNIILAIAATNTPKQARILLIDPKQGVDYFAFEDLPHLDGGIIDDQETAALRLGDLVNEMDGRYTLFKAARVPNLAEYNRKVAETDRLPVIWLIHDEFAEWMLTEDYKDAVSSVVQRLGVKARAAGIYLVFAAQRPDANVMPMQLRANLGNRLILRVDSEGTSEIALGEKGAERLLGRGHLLAKLEGERDLCFAQVPFVDPVLADALVSTIRQDCAGENS</sequence>
<dbReference type="PROSITE" id="PS50901">
    <property type="entry name" value="FTSK"/>
    <property type="match status" value="1"/>
</dbReference>
<reference evidence="5" key="1">
    <citation type="journal article" date="2023" name="Phytobiomes J">
        <title>Deciphering the key players within the bacterial microbiota associated with aerial crown gall tumors on rhododendron: Insights into the gallobiome.</title>
        <authorList>
            <person name="Kuzmanovic N."/>
            <person name="Nesme J."/>
            <person name="Wolf J."/>
            <person name="Neumann-Schaal M."/>
            <person name="Petersen J."/>
            <person name="Fernandez-Gnecco G."/>
            <person name="Sproeer C."/>
            <person name="Bunk B."/>
            <person name="Overmann J."/>
            <person name="Sorensen S.J."/>
            <person name="Idczak E."/>
            <person name="Smalla K."/>
        </authorList>
    </citation>
    <scope>NUCLEOTIDE SEQUENCE</scope>
    <source>
        <strain evidence="5">Rho-11.1</strain>
    </source>
</reference>
<keyword evidence="2 3" id="KW-0067">ATP-binding</keyword>
<name>A0AAW9FLH4_9HYPH</name>
<dbReference type="GO" id="GO:0003677">
    <property type="term" value="F:DNA binding"/>
    <property type="evidence" value="ECO:0007669"/>
    <property type="project" value="InterPro"/>
</dbReference>
<feature type="binding site" evidence="3">
    <location>
        <begin position="1353"/>
        <end position="1360"/>
    </location>
    <ligand>
        <name>ATP</name>
        <dbReference type="ChEBI" id="CHEBI:30616"/>
    </ligand>
</feature>
<dbReference type="PANTHER" id="PTHR22683:SF41">
    <property type="entry name" value="DNA TRANSLOCASE FTSK"/>
    <property type="match status" value="1"/>
</dbReference>
<evidence type="ECO:0000313" key="5">
    <source>
        <dbReference type="EMBL" id="MDX8304363.1"/>
    </source>
</evidence>
<dbReference type="InterPro" id="IPR027417">
    <property type="entry name" value="P-loop_NTPase"/>
</dbReference>
<feature type="domain" description="FtsK" evidence="4">
    <location>
        <begin position="1334"/>
        <end position="1527"/>
    </location>
</feature>
<comment type="caution">
    <text evidence="5">The sequence shown here is derived from an EMBL/GenBank/DDBJ whole genome shotgun (WGS) entry which is preliminary data.</text>
</comment>